<keyword evidence="2" id="KW-1185">Reference proteome</keyword>
<sequence length="155" mass="17831">MALAFARWTEVDGHPHLKVKARIALGLTPDDRARAQSFEDARREERLRQEIHRERLIHLRDAVFADPVLARSWWLDRQRNALIQMSWRDFNEKVLSSVGAVDDTHSRAMRVAHVLAGVMEDLGTDPGRQKQFIATARVVLEQMGWNSTAEKLPQD</sequence>
<name>A0A4R4YRB5_9PSEU</name>
<dbReference type="Proteomes" id="UP000294947">
    <property type="component" value="Unassembled WGS sequence"/>
</dbReference>
<evidence type="ECO:0000313" key="1">
    <source>
        <dbReference type="EMBL" id="TDD47723.1"/>
    </source>
</evidence>
<comment type="caution">
    <text evidence="1">The sequence shown here is derived from an EMBL/GenBank/DDBJ whole genome shotgun (WGS) entry which is preliminary data.</text>
</comment>
<proteinExistence type="predicted"/>
<protein>
    <submittedName>
        <fullName evidence="1">Uncharacterized protein</fullName>
    </submittedName>
</protein>
<evidence type="ECO:0000313" key="2">
    <source>
        <dbReference type="Proteomes" id="UP000294947"/>
    </source>
</evidence>
<organism evidence="1 2">
    <name type="scientific">Saccharopolyspora elongata</name>
    <dbReference type="NCBI Taxonomy" id="2530387"/>
    <lineage>
        <taxon>Bacteria</taxon>
        <taxon>Bacillati</taxon>
        <taxon>Actinomycetota</taxon>
        <taxon>Actinomycetes</taxon>
        <taxon>Pseudonocardiales</taxon>
        <taxon>Pseudonocardiaceae</taxon>
        <taxon>Saccharopolyspora</taxon>
    </lineage>
</organism>
<gene>
    <name evidence="1" type="ORF">E1288_23960</name>
</gene>
<accession>A0A4R4YRB5</accession>
<dbReference type="EMBL" id="SMKW01000033">
    <property type="protein sequence ID" value="TDD47723.1"/>
    <property type="molecule type" value="Genomic_DNA"/>
</dbReference>
<dbReference type="AlphaFoldDB" id="A0A4R4YRB5"/>
<reference evidence="1 2" key="1">
    <citation type="submission" date="2019-03" db="EMBL/GenBank/DDBJ databases">
        <title>Draft genome sequences of novel Actinobacteria.</title>
        <authorList>
            <person name="Sahin N."/>
            <person name="Ay H."/>
            <person name="Saygin H."/>
        </authorList>
    </citation>
    <scope>NUCLEOTIDE SEQUENCE [LARGE SCALE GENOMIC DNA]</scope>
    <source>
        <strain evidence="1 2">7K502</strain>
    </source>
</reference>